<dbReference type="GO" id="GO:0004180">
    <property type="term" value="F:carboxypeptidase activity"/>
    <property type="evidence" value="ECO:0007669"/>
    <property type="project" value="UniProtKB-KW"/>
</dbReference>
<accession>A0A1X7J1I6</accession>
<reference evidence="2 3" key="1">
    <citation type="submission" date="2017-04" db="EMBL/GenBank/DDBJ databases">
        <authorList>
            <person name="Afonso C.L."/>
            <person name="Miller P.J."/>
            <person name="Scott M.A."/>
            <person name="Spackman E."/>
            <person name="Goraichik I."/>
            <person name="Dimitrov K.M."/>
            <person name="Suarez D.L."/>
            <person name="Swayne D.E."/>
        </authorList>
    </citation>
    <scope>NUCLEOTIDE SEQUENCE [LARGE SCALE GENOMIC DNA]</scope>
    <source>
        <strain evidence="2 3">11</strain>
    </source>
</reference>
<dbReference type="PANTHER" id="PTHR34385">
    <property type="entry name" value="D-ALANYL-D-ALANINE CARBOXYPEPTIDASE"/>
    <property type="match status" value="1"/>
</dbReference>
<proteinExistence type="predicted"/>
<keyword evidence="2" id="KW-0121">Carboxypeptidase</keyword>
<dbReference type="Proteomes" id="UP000193834">
    <property type="component" value="Unassembled WGS sequence"/>
</dbReference>
<gene>
    <name evidence="2" type="ORF">SAMN06295960_1102</name>
</gene>
<dbReference type="OrthoDB" id="9792074at2"/>
<dbReference type="AlphaFoldDB" id="A0A1X7J1I6"/>
<dbReference type="EMBL" id="FXAZ01000001">
    <property type="protein sequence ID" value="SMG21375.1"/>
    <property type="molecule type" value="Genomic_DNA"/>
</dbReference>
<evidence type="ECO:0000313" key="3">
    <source>
        <dbReference type="Proteomes" id="UP000193834"/>
    </source>
</evidence>
<dbReference type="Gene3D" id="3.30.1380.10">
    <property type="match status" value="1"/>
</dbReference>
<sequence>MEILSERKNAESIRQKENVITLTRSDIYRGHLVLVNRTYTWRQMEDLIELHAMKNVSVYDTNLETMRLEKTCLEQLTALLEACNAKQDILIVSGYRSLEEQTELYETTLREHGAAFTSSYVARPGSSEHQTGLAVDVGLRTDEIDYICPTFPDSGVCQSFRQLAAEYGFIQRYKETKEAITNIAAEPWHFRYVGYPHSAIMEERNWCLEEYMEKIKQYHVHHEHVYVEAKDGRGTIEIYYVPIPQDMVRIKIPNGESYSVSGNNHDGCIITVYHGQGSECRES</sequence>
<dbReference type="CDD" id="cd14849">
    <property type="entry name" value="DD-dipeptidase_VanXYc"/>
    <property type="match status" value="1"/>
</dbReference>
<dbReference type="InterPro" id="IPR003709">
    <property type="entry name" value="VanY-like_core_dom"/>
</dbReference>
<dbReference type="RefSeq" id="WP_085493284.1">
    <property type="nucleotide sequence ID" value="NZ_FXAZ01000001.1"/>
</dbReference>
<keyword evidence="2" id="KW-0645">Protease</keyword>
<dbReference type="STRING" id="1852522.SAMN06295960_1102"/>
<keyword evidence="2" id="KW-0378">Hydrolase</keyword>
<organism evidence="2 3">
    <name type="scientific">Paenibacillus aquistagni</name>
    <dbReference type="NCBI Taxonomy" id="1852522"/>
    <lineage>
        <taxon>Bacteria</taxon>
        <taxon>Bacillati</taxon>
        <taxon>Bacillota</taxon>
        <taxon>Bacilli</taxon>
        <taxon>Bacillales</taxon>
        <taxon>Paenibacillaceae</taxon>
        <taxon>Paenibacillus</taxon>
    </lineage>
</organism>
<dbReference type="PANTHER" id="PTHR34385:SF1">
    <property type="entry name" value="PEPTIDOGLYCAN L-ALANYL-D-GLUTAMATE ENDOPEPTIDASE CWLK"/>
    <property type="match status" value="1"/>
</dbReference>
<dbReference type="GO" id="GO:0006508">
    <property type="term" value="P:proteolysis"/>
    <property type="evidence" value="ECO:0007669"/>
    <property type="project" value="InterPro"/>
</dbReference>
<name>A0A1X7J1I6_9BACL</name>
<feature type="domain" description="D-alanyl-D-alanine carboxypeptidase-like core" evidence="1">
    <location>
        <begin position="67"/>
        <end position="194"/>
    </location>
</feature>
<keyword evidence="3" id="KW-1185">Reference proteome</keyword>
<dbReference type="InterPro" id="IPR009045">
    <property type="entry name" value="Zn_M74/Hedgehog-like"/>
</dbReference>
<dbReference type="InterPro" id="IPR052179">
    <property type="entry name" value="DD-CPase-like"/>
</dbReference>
<protein>
    <submittedName>
        <fullName evidence="2">D-alanyl-D-alanine dipeptidase/carboxypeptidase</fullName>
    </submittedName>
</protein>
<dbReference type="SUPFAM" id="SSF55166">
    <property type="entry name" value="Hedgehog/DD-peptidase"/>
    <property type="match status" value="1"/>
</dbReference>
<dbReference type="Gene3D" id="3.30.200.180">
    <property type="match status" value="1"/>
</dbReference>
<dbReference type="Pfam" id="PF02557">
    <property type="entry name" value="VanY"/>
    <property type="match status" value="1"/>
</dbReference>
<evidence type="ECO:0000259" key="1">
    <source>
        <dbReference type="Pfam" id="PF02557"/>
    </source>
</evidence>
<evidence type="ECO:0000313" key="2">
    <source>
        <dbReference type="EMBL" id="SMG21375.1"/>
    </source>
</evidence>